<evidence type="ECO:0000256" key="1">
    <source>
        <dbReference type="SAM" id="MobiDB-lite"/>
    </source>
</evidence>
<sequence length="138" mass="16409">MALRVSRSGAGTARVRLVSGVRRRRRHDRHRQTAHPLQVLQTRLRHAAKGIPATTRHRGDQSRKNQRRRLSREHLTLRSRESDRRFYVLAGCRIEFRTLSHMGHRERRRYSGRAEHERKTGERCCPSPVCFERGRRDQ</sequence>
<evidence type="ECO:0000313" key="2">
    <source>
        <dbReference type="EMBL" id="AKH48443.1"/>
    </source>
</evidence>
<proteinExistence type="predicted"/>
<reference evidence="2" key="1">
    <citation type="journal article" date="2015" name="Front. Microbiol.">
        <title>Combining genomic sequencing methods to explore viral diversity and reveal potential virus-host interactions.</title>
        <authorList>
            <person name="Chow C.E."/>
            <person name="Winget D.M."/>
            <person name="White R.A.III."/>
            <person name="Hallam S.J."/>
            <person name="Suttle C.A."/>
        </authorList>
    </citation>
    <scope>NUCLEOTIDE SEQUENCE</scope>
    <source>
        <strain evidence="2">Oxic1_8</strain>
    </source>
</reference>
<organism evidence="2">
    <name type="scientific">uncultured marine virus</name>
    <dbReference type="NCBI Taxonomy" id="186617"/>
    <lineage>
        <taxon>Viruses</taxon>
        <taxon>environmental samples</taxon>
    </lineage>
</organism>
<name>A0A0F7LA88_9VIRU</name>
<protein>
    <submittedName>
        <fullName evidence="2">Uncharacterized protein</fullName>
    </submittedName>
</protein>
<accession>A0A0F7LA88</accession>
<feature type="region of interest" description="Disordered" evidence="1">
    <location>
        <begin position="48"/>
        <end position="74"/>
    </location>
</feature>
<dbReference type="EMBL" id="KR029603">
    <property type="protein sequence ID" value="AKH48443.1"/>
    <property type="molecule type" value="Genomic_DNA"/>
</dbReference>
<reference evidence="2" key="2">
    <citation type="submission" date="2015-03" db="EMBL/GenBank/DDBJ databases">
        <authorList>
            <person name="Chow C.-E.T."/>
            <person name="Winget D.M."/>
            <person name="White R.A.III."/>
            <person name="Hallam S.J."/>
            <person name="Suttle C.A."/>
        </authorList>
    </citation>
    <scope>NUCLEOTIDE SEQUENCE</scope>
    <source>
        <strain evidence="2">Oxic1_8</strain>
    </source>
</reference>